<reference evidence="6 7" key="1">
    <citation type="submission" date="2017-07" db="EMBL/GenBank/DDBJ databases">
        <title>Paenibacillus herberti R33 genome sequencing and assembly.</title>
        <authorList>
            <person name="Su W."/>
        </authorList>
    </citation>
    <scope>NUCLEOTIDE SEQUENCE [LARGE SCALE GENOMIC DNA]</scope>
    <source>
        <strain evidence="6 7">R33</strain>
    </source>
</reference>
<keyword evidence="1" id="KW-0805">Transcription regulation</keyword>
<keyword evidence="3" id="KW-0804">Transcription</keyword>
<sequence>MKKESAKERILGVASELFYSEGIRAVGIDRIIAESEVAKASFYRNFATKDDLVVAFLEKRQIRSLSVIEEAKKLYPDEPVKQLHHLAQVLSESIKQPSFRGCPFTNTLLEFPDATHPVHQAALQCRLDHEGEVAKIARQANARNPEALAAQLEMLYGGAIVDAYIRKPAFDSNNFYNAAMVLIEAQLT</sequence>
<dbReference type="InterPro" id="IPR001647">
    <property type="entry name" value="HTH_TetR"/>
</dbReference>
<dbReference type="SUPFAM" id="SSF46689">
    <property type="entry name" value="Homeodomain-like"/>
    <property type="match status" value="1"/>
</dbReference>
<dbReference type="AlphaFoldDB" id="A0A229NZB2"/>
<dbReference type="GO" id="GO:0003677">
    <property type="term" value="F:DNA binding"/>
    <property type="evidence" value="ECO:0007669"/>
    <property type="project" value="UniProtKB-UniRule"/>
</dbReference>
<dbReference type="InterPro" id="IPR009057">
    <property type="entry name" value="Homeodomain-like_sf"/>
</dbReference>
<dbReference type="InterPro" id="IPR036271">
    <property type="entry name" value="Tet_transcr_reg_TetR-rel_C_sf"/>
</dbReference>
<evidence type="ECO:0000313" key="7">
    <source>
        <dbReference type="Proteomes" id="UP000215145"/>
    </source>
</evidence>
<dbReference type="PROSITE" id="PS50977">
    <property type="entry name" value="HTH_TETR_2"/>
    <property type="match status" value="1"/>
</dbReference>
<keyword evidence="7" id="KW-1185">Reference proteome</keyword>
<comment type="caution">
    <text evidence="6">The sequence shown here is derived from an EMBL/GenBank/DDBJ whole genome shotgun (WGS) entry which is preliminary data.</text>
</comment>
<dbReference type="InterPro" id="IPR011075">
    <property type="entry name" value="TetR_C"/>
</dbReference>
<organism evidence="6 7">
    <name type="scientific">Paenibacillus herberti</name>
    <dbReference type="NCBI Taxonomy" id="1619309"/>
    <lineage>
        <taxon>Bacteria</taxon>
        <taxon>Bacillati</taxon>
        <taxon>Bacillota</taxon>
        <taxon>Bacilli</taxon>
        <taxon>Bacillales</taxon>
        <taxon>Paenibacillaceae</taxon>
        <taxon>Paenibacillus</taxon>
    </lineage>
</organism>
<gene>
    <name evidence="6" type="ORF">CGZ75_15000</name>
</gene>
<dbReference type="PANTHER" id="PTHR47506:SF3">
    <property type="entry name" value="HTH-TYPE TRANSCRIPTIONAL REGULATOR LMRA"/>
    <property type="match status" value="1"/>
</dbReference>
<dbReference type="Gene3D" id="1.10.357.10">
    <property type="entry name" value="Tetracycline Repressor, domain 2"/>
    <property type="match status" value="1"/>
</dbReference>
<protein>
    <submittedName>
        <fullName evidence="6">TetR family transcriptional regulator</fullName>
    </submittedName>
</protein>
<dbReference type="OrthoDB" id="116240at2"/>
<evidence type="ECO:0000313" key="6">
    <source>
        <dbReference type="EMBL" id="OXM15094.1"/>
    </source>
</evidence>
<dbReference type="Pfam" id="PF00440">
    <property type="entry name" value="TetR_N"/>
    <property type="match status" value="1"/>
</dbReference>
<dbReference type="PRINTS" id="PR00455">
    <property type="entry name" value="HTHTETR"/>
</dbReference>
<dbReference type="PANTHER" id="PTHR47506">
    <property type="entry name" value="TRANSCRIPTIONAL REGULATORY PROTEIN"/>
    <property type="match status" value="1"/>
</dbReference>
<feature type="domain" description="HTH tetR-type" evidence="5">
    <location>
        <begin position="4"/>
        <end position="64"/>
    </location>
</feature>
<feature type="DNA-binding region" description="H-T-H motif" evidence="4">
    <location>
        <begin position="27"/>
        <end position="46"/>
    </location>
</feature>
<dbReference type="EMBL" id="NMUQ01000002">
    <property type="protein sequence ID" value="OXM15094.1"/>
    <property type="molecule type" value="Genomic_DNA"/>
</dbReference>
<dbReference type="Pfam" id="PF16925">
    <property type="entry name" value="TetR_C_13"/>
    <property type="match status" value="1"/>
</dbReference>
<dbReference type="Proteomes" id="UP000215145">
    <property type="component" value="Unassembled WGS sequence"/>
</dbReference>
<evidence type="ECO:0000256" key="1">
    <source>
        <dbReference type="ARBA" id="ARBA00023015"/>
    </source>
</evidence>
<accession>A0A229NZB2</accession>
<proteinExistence type="predicted"/>
<evidence type="ECO:0000259" key="5">
    <source>
        <dbReference type="PROSITE" id="PS50977"/>
    </source>
</evidence>
<evidence type="ECO:0000256" key="4">
    <source>
        <dbReference type="PROSITE-ProRule" id="PRU00335"/>
    </source>
</evidence>
<dbReference type="SUPFAM" id="SSF48498">
    <property type="entry name" value="Tetracyclin repressor-like, C-terminal domain"/>
    <property type="match status" value="1"/>
</dbReference>
<name>A0A229NZB2_9BACL</name>
<evidence type="ECO:0000256" key="2">
    <source>
        <dbReference type="ARBA" id="ARBA00023125"/>
    </source>
</evidence>
<evidence type="ECO:0000256" key="3">
    <source>
        <dbReference type="ARBA" id="ARBA00023163"/>
    </source>
</evidence>
<keyword evidence="2 4" id="KW-0238">DNA-binding</keyword>